<accession>A5IZP1</accession>
<keyword evidence="2" id="KW-1185">Reference proteome</keyword>
<gene>
    <name evidence="1" type="primary">pif-2</name>
    <name evidence="1" type="ORF">SlGVgp039</name>
</gene>
<name>A5IZP1_9BBAC</name>
<evidence type="ECO:0000313" key="2">
    <source>
        <dbReference type="Proteomes" id="UP000202782"/>
    </source>
</evidence>
<organism evidence="1 2">
    <name type="scientific">Spodoptera litura granulovirus</name>
    <dbReference type="NCBI Taxonomy" id="359919"/>
    <lineage>
        <taxon>Viruses</taxon>
        <taxon>Viruses incertae sedis</taxon>
        <taxon>Naldaviricetes</taxon>
        <taxon>Lefavirales</taxon>
        <taxon>Baculoviridae</taxon>
        <taxon>Betabaculovirus</taxon>
        <taxon>Betabaculovirus spliturae</taxon>
    </lineage>
</organism>
<reference evidence="1 2" key="1">
    <citation type="journal article" date="2008" name="J. Microbiol.">
        <title>Molecular and phylogenetic characterization of Spodoptera litura granulovirus.</title>
        <authorList>
            <person name="Wang Y."/>
            <person name="Choi J.Y."/>
            <person name="Roh J.Y."/>
            <person name="Woo S.D."/>
            <person name="Jin B.R."/>
            <person name="Je Y.H."/>
        </authorList>
    </citation>
    <scope>NUCLEOTIDE SEQUENCE [LARGE SCALE GENOMIC DNA]</scope>
    <source>
        <strain evidence="1">SlGV-K1</strain>
    </source>
</reference>
<evidence type="ECO:0000313" key="1">
    <source>
        <dbReference type="EMBL" id="ABQ51982.1"/>
    </source>
</evidence>
<dbReference type="InterPro" id="IPR006725">
    <property type="entry name" value="PIF2"/>
</dbReference>
<sequence>MFWVLCALLLFLLYLLYSPMQSAYFDIKTEAHERQLLMNDPVFIESMRRRRYAPLHTLPRITFNASFDTLEASYGGHCFTTPTRVTSEDVPQYNCVAVCDDNRAAYFYVSSFDNFIVNGIRLREGGYCTTNSIPRNCNRETSVLIHSINHWTCIPEDPRFYAGNNNLVPVAGRQHSTMMLPSDINKNVLYDRLLNRPVNPTVNNFRRSWDEELPQGGRRFVVYCNGLDMKHNLMFNNPLNPIECLPNVCTNVNYVHRSVIPNFEKGECDCGDVNETRVANIDYRDKSSKCASVVDRLYINDKYCTFRIDCLALDTPVADFRTDILLCPPDIFNSNTDFAYEFVLEGVVPMSGNGIREPTYRLWNDTRTRIVWRDINQH</sequence>
<dbReference type="GeneID" id="5184224"/>
<dbReference type="KEGG" id="vg:5184224"/>
<protein>
    <submittedName>
        <fullName evidence="1">Pif-2</fullName>
    </submittedName>
</protein>
<dbReference type="OrthoDB" id="7191at10239"/>
<dbReference type="EMBL" id="DQ288858">
    <property type="protein sequence ID" value="ABQ51982.1"/>
    <property type="molecule type" value="Genomic_DNA"/>
</dbReference>
<proteinExistence type="predicted"/>
<dbReference type="Pfam" id="PF04631">
    <property type="entry name" value="PIF2"/>
    <property type="match status" value="1"/>
</dbReference>
<dbReference type="Proteomes" id="UP000202782">
    <property type="component" value="Segment"/>
</dbReference>
<dbReference type="RefSeq" id="YP_001256990.1">
    <property type="nucleotide sequence ID" value="NC_009503.1"/>
</dbReference>